<keyword evidence="2" id="KW-1185">Reference proteome</keyword>
<proteinExistence type="predicted"/>
<accession>A0ACB8E9D8</accession>
<name>A0ACB8E9D8_9SAUR</name>
<dbReference type="Proteomes" id="UP000827872">
    <property type="component" value="Linkage Group LG10"/>
</dbReference>
<comment type="caution">
    <text evidence="1">The sequence shown here is derived from an EMBL/GenBank/DDBJ whole genome shotgun (WGS) entry which is preliminary data.</text>
</comment>
<evidence type="ECO:0000313" key="2">
    <source>
        <dbReference type="Proteomes" id="UP000827872"/>
    </source>
</evidence>
<reference evidence="1" key="1">
    <citation type="submission" date="2021-08" db="EMBL/GenBank/DDBJ databases">
        <title>The first chromosome-level gecko genome reveals the dynamic sex chromosomes of Neotropical dwarf geckos (Sphaerodactylidae: Sphaerodactylus).</title>
        <authorList>
            <person name="Pinto B.J."/>
            <person name="Keating S.E."/>
            <person name="Gamble T."/>
        </authorList>
    </citation>
    <scope>NUCLEOTIDE SEQUENCE</scope>
    <source>
        <strain evidence="1">TG3544</strain>
    </source>
</reference>
<evidence type="ECO:0000313" key="1">
    <source>
        <dbReference type="EMBL" id="KAH7988920.1"/>
    </source>
</evidence>
<gene>
    <name evidence="1" type="ORF">K3G42_023869</name>
</gene>
<dbReference type="EMBL" id="CM037623">
    <property type="protein sequence ID" value="KAH7988920.1"/>
    <property type="molecule type" value="Genomic_DNA"/>
</dbReference>
<organism evidence="1 2">
    <name type="scientific">Sphaerodactylus townsendi</name>
    <dbReference type="NCBI Taxonomy" id="933632"/>
    <lineage>
        <taxon>Eukaryota</taxon>
        <taxon>Metazoa</taxon>
        <taxon>Chordata</taxon>
        <taxon>Craniata</taxon>
        <taxon>Vertebrata</taxon>
        <taxon>Euteleostomi</taxon>
        <taxon>Lepidosauria</taxon>
        <taxon>Squamata</taxon>
        <taxon>Bifurcata</taxon>
        <taxon>Gekkota</taxon>
        <taxon>Sphaerodactylidae</taxon>
        <taxon>Sphaerodactylus</taxon>
    </lineage>
</organism>
<sequence length="363" mass="41574">MIFSCRASKVSNDRVVEGSNLLLETHLLERCVVQNRTPPCRLYFITSAYNQYMERILADFRTGEPPGCPRINSCVWDLNRHARSNLYFSCHVQRKNIATTGDVLKANFEAATLACCYQFDVLDLNFYFRFFMDLQAKDGIHWNQFAHRRITKLLLTHVADAWGVELKSKIPLKGIAWNGNATYQHRSPQYPPVPPERQRYPQLTDANGFPFTWCNSSHDPNFQRAPFSDCENFSEEPPAHLEEMQNGRFYGPVDHVPVRELGPPSLFPVGHAPVRELGPPFPVDYGPGREWGVSHADYMPNGGQGGYPPLPSRSPRGFRGRRRNRRVIASFDRNLYSPYPRPCDRTRGHPLFGAPPYTGYRGR</sequence>
<protein>
    <submittedName>
        <fullName evidence="1">Uncharacterized protein</fullName>
    </submittedName>
</protein>